<proteinExistence type="predicted"/>
<reference evidence="1" key="1">
    <citation type="submission" date="2023-06" db="EMBL/GenBank/DDBJ databases">
        <title>Gordonia sp. nov. and Pseudochrobactrum sp. nov., two species isolated from the burying beetle Nicrophorus vespilloides.</title>
        <authorList>
            <person name="Poehlein A."/>
            <person name="Guzman J."/>
            <person name="Daniel R."/>
            <person name="Vilcinskas A."/>
        </authorList>
    </citation>
    <scope>NUCLEOTIDE SEQUENCE</scope>
    <source>
        <strain evidence="1">MP11Mi</strain>
    </source>
</reference>
<dbReference type="EMBL" id="CP128986">
    <property type="protein sequence ID" value="WOC12290.1"/>
    <property type="molecule type" value="Genomic_DNA"/>
</dbReference>
<dbReference type="RefSeq" id="WP_420041537.1">
    <property type="nucleotide sequence ID" value="NZ_CP128986.1"/>
</dbReference>
<name>A0AA97CW44_9ACTN</name>
<sequence>MAPLSEDVDGSAAEQIADAVLALPGVVDLHSGLFGEVATYLPGRRVTGVAVGDEDGEVHIIVDLAYDLQEVAASVRDTAESITGLPFAVIVEDIEQVRRAG</sequence>
<evidence type="ECO:0000313" key="1">
    <source>
        <dbReference type="EMBL" id="WOC12290.1"/>
    </source>
</evidence>
<dbReference type="AlphaFoldDB" id="A0AA97CW44"/>
<gene>
    <name evidence="1" type="ORF">MP11Mi_13750</name>
</gene>
<accession>A0AA97CW44</accession>
<evidence type="ECO:0008006" key="2">
    <source>
        <dbReference type="Google" id="ProtNLM"/>
    </source>
</evidence>
<protein>
    <recommendedName>
        <fullName evidence="2">Asp23/Gls24 family envelope stress response protein</fullName>
    </recommendedName>
</protein>
<organism evidence="1">
    <name type="scientific">Gordonia sp. MP11Mi</name>
    <dbReference type="NCBI Taxonomy" id="3022769"/>
    <lineage>
        <taxon>Bacteria</taxon>
        <taxon>Bacillati</taxon>
        <taxon>Actinomycetota</taxon>
        <taxon>Actinomycetes</taxon>
        <taxon>Mycobacteriales</taxon>
        <taxon>Gordoniaceae</taxon>
        <taxon>Gordonia</taxon>
    </lineage>
</organism>